<comment type="caution">
    <text evidence="1">The sequence shown here is derived from an EMBL/GenBank/DDBJ whole genome shotgun (WGS) entry which is preliminary data.</text>
</comment>
<gene>
    <name evidence="1" type="ORF">GTP91_20650</name>
</gene>
<dbReference type="EMBL" id="WWCW01000080">
    <property type="protein sequence ID" value="MYM89575.1"/>
    <property type="molecule type" value="Genomic_DNA"/>
</dbReference>
<reference evidence="1 2" key="1">
    <citation type="submission" date="2020-01" db="EMBL/GenBank/DDBJ databases">
        <title>Novel species isolated from a subtropical stream in China.</title>
        <authorList>
            <person name="Lu H."/>
        </authorList>
    </citation>
    <scope>NUCLEOTIDE SEQUENCE [LARGE SCALE GENOMIC DNA]</scope>
    <source>
        <strain evidence="1 2">FT82W</strain>
    </source>
</reference>
<evidence type="ECO:0000313" key="2">
    <source>
        <dbReference type="Proteomes" id="UP000470302"/>
    </source>
</evidence>
<dbReference type="AlphaFoldDB" id="A0A845G836"/>
<dbReference type="GO" id="GO:0005524">
    <property type="term" value="F:ATP binding"/>
    <property type="evidence" value="ECO:0007669"/>
    <property type="project" value="UniProtKB-KW"/>
</dbReference>
<proteinExistence type="predicted"/>
<sequence>VSGAQSDGNALDIGLADASHAPATLAWLAADCASAGVALLHFATAKTSLENIFLNLTGRSLRD</sequence>
<keyword evidence="1" id="KW-0547">Nucleotide-binding</keyword>
<name>A0A845G836_9BURK</name>
<evidence type="ECO:0000313" key="1">
    <source>
        <dbReference type="EMBL" id="MYM89575.1"/>
    </source>
</evidence>
<feature type="non-terminal residue" evidence="1">
    <location>
        <position position="1"/>
    </location>
</feature>
<organism evidence="1 2">
    <name type="scientific">Duganella vulcania</name>
    <dbReference type="NCBI Taxonomy" id="2692166"/>
    <lineage>
        <taxon>Bacteria</taxon>
        <taxon>Pseudomonadati</taxon>
        <taxon>Pseudomonadota</taxon>
        <taxon>Betaproteobacteria</taxon>
        <taxon>Burkholderiales</taxon>
        <taxon>Oxalobacteraceae</taxon>
        <taxon>Telluria group</taxon>
        <taxon>Duganella</taxon>
    </lineage>
</organism>
<dbReference type="Proteomes" id="UP000470302">
    <property type="component" value="Unassembled WGS sequence"/>
</dbReference>
<accession>A0A845G836</accession>
<keyword evidence="1" id="KW-0067">ATP-binding</keyword>
<protein>
    <submittedName>
        <fullName evidence="1">ABC transporter ATP-binding protein</fullName>
    </submittedName>
</protein>